<sequence>MTVKVTLPDDQFDTYMRFGDTYLEHADGSLEVFRTGARSLSYGSTEWIGVEGDQRRSKVRLFRR</sequence>
<reference evidence="1" key="1">
    <citation type="journal article" date="2015" name="Genome Biol. Evol.">
        <title>Characterization of Three Mycobacterium spp. with Potential Use in Bioremediation by Genome Sequencing and Comparative Genomics.</title>
        <authorList>
            <person name="Das S."/>
            <person name="Pettersson B.M."/>
            <person name="Behra P.R."/>
            <person name="Ramesh M."/>
            <person name="Dasgupta S."/>
            <person name="Bhattacharya A."/>
            <person name="Kirsebom L.A."/>
        </authorList>
    </citation>
    <scope>NUCLEOTIDE SEQUENCE [LARGE SCALE GENOMIC DNA]</scope>
    <source>
        <strain evidence="1">DSM 44219</strain>
    </source>
</reference>
<organism evidence="1 2">
    <name type="scientific">Mycolicibacterium chubuense</name>
    <name type="common">Mycobacterium chubuense</name>
    <dbReference type="NCBI Taxonomy" id="1800"/>
    <lineage>
        <taxon>Bacteria</taxon>
        <taxon>Bacillati</taxon>
        <taxon>Actinomycetota</taxon>
        <taxon>Actinomycetes</taxon>
        <taxon>Mycobacteriales</taxon>
        <taxon>Mycobacteriaceae</taxon>
        <taxon>Mycolicibacterium</taxon>
    </lineage>
</organism>
<gene>
    <name evidence="1" type="ORF">MCHUDSM44219_03914</name>
</gene>
<name>A0A0J6VWR0_MYCCU</name>
<evidence type="ECO:0000313" key="1">
    <source>
        <dbReference type="EMBL" id="KMO73862.1"/>
    </source>
</evidence>
<accession>A0A0J6VWR0</accession>
<evidence type="ECO:0000313" key="2">
    <source>
        <dbReference type="Proteomes" id="UP000036176"/>
    </source>
</evidence>
<dbReference type="OrthoDB" id="4633378at2"/>
<dbReference type="RefSeq" id="WP_048419843.1">
    <property type="nucleotide sequence ID" value="NZ_JYNX01000058.1"/>
</dbReference>
<keyword evidence="2" id="KW-1185">Reference proteome</keyword>
<dbReference type="EMBL" id="JYNX01000058">
    <property type="protein sequence ID" value="KMO73862.1"/>
    <property type="molecule type" value="Genomic_DNA"/>
</dbReference>
<comment type="caution">
    <text evidence="1">The sequence shown here is derived from an EMBL/GenBank/DDBJ whole genome shotgun (WGS) entry which is preliminary data.</text>
</comment>
<protein>
    <submittedName>
        <fullName evidence="1">Uncharacterized protein</fullName>
    </submittedName>
</protein>
<proteinExistence type="predicted"/>
<dbReference type="PATRIC" id="fig|1800.3.peg.3943"/>
<dbReference type="AlphaFoldDB" id="A0A0J6VWR0"/>
<dbReference type="Proteomes" id="UP000036176">
    <property type="component" value="Unassembled WGS sequence"/>
</dbReference>